<keyword evidence="5" id="KW-1185">Reference proteome</keyword>
<dbReference type="InterPro" id="IPR048502">
    <property type="entry name" value="NamZ_N"/>
</dbReference>
<dbReference type="PANTHER" id="PTHR42915:SF1">
    <property type="entry name" value="PEPTIDOGLYCAN BETA-N-ACETYLMURAMIDASE NAMZ"/>
    <property type="match status" value="1"/>
</dbReference>
<dbReference type="AlphaFoldDB" id="A0A2X4PUJ8"/>
<dbReference type="Pfam" id="PF20732">
    <property type="entry name" value="NamZ_C"/>
    <property type="match status" value="1"/>
</dbReference>
<gene>
    <name evidence="4" type="ORF">NCTC12858_00035</name>
</gene>
<feature type="signal peptide" evidence="1">
    <location>
        <begin position="1"/>
        <end position="23"/>
    </location>
</feature>
<dbReference type="GO" id="GO:0033922">
    <property type="term" value="F:peptidoglycan beta-N-acetylmuramidase activity"/>
    <property type="evidence" value="ECO:0007669"/>
    <property type="project" value="InterPro"/>
</dbReference>
<evidence type="ECO:0000259" key="3">
    <source>
        <dbReference type="Pfam" id="PF20732"/>
    </source>
</evidence>
<dbReference type="InterPro" id="IPR008302">
    <property type="entry name" value="NamZ"/>
</dbReference>
<evidence type="ECO:0000259" key="2">
    <source>
        <dbReference type="Pfam" id="PF07075"/>
    </source>
</evidence>
<dbReference type="EMBL" id="LS483447">
    <property type="protein sequence ID" value="SQH72229.1"/>
    <property type="molecule type" value="Genomic_DNA"/>
</dbReference>
<name>A0A2X4PUJ8_9PORP</name>
<dbReference type="InterPro" id="IPR048503">
    <property type="entry name" value="NamZ_C"/>
</dbReference>
<feature type="domain" description="Peptidoglycan beta-N-acetylmuramidase NamZ N-terminal" evidence="2">
    <location>
        <begin position="66"/>
        <end position="264"/>
    </location>
</feature>
<organism evidence="4 5">
    <name type="scientific">Porphyromonas crevioricanis</name>
    <dbReference type="NCBI Taxonomy" id="393921"/>
    <lineage>
        <taxon>Bacteria</taxon>
        <taxon>Pseudomonadati</taxon>
        <taxon>Bacteroidota</taxon>
        <taxon>Bacteroidia</taxon>
        <taxon>Bacteroidales</taxon>
        <taxon>Porphyromonadaceae</taxon>
        <taxon>Porphyromonas</taxon>
    </lineage>
</organism>
<protein>
    <submittedName>
        <fullName evidence="4">Uncharacterized protein conserved in bacteria</fullName>
    </submittedName>
</protein>
<dbReference type="Proteomes" id="UP000249300">
    <property type="component" value="Chromosome 1"/>
</dbReference>
<dbReference type="KEGG" id="pcre:NCTC12858_00035"/>
<evidence type="ECO:0000313" key="5">
    <source>
        <dbReference type="Proteomes" id="UP000249300"/>
    </source>
</evidence>
<dbReference type="RefSeq" id="WP_023939793.1">
    <property type="nucleotide sequence ID" value="NZ_LS483447.1"/>
</dbReference>
<reference evidence="4 5" key="1">
    <citation type="submission" date="2018-06" db="EMBL/GenBank/DDBJ databases">
        <authorList>
            <consortium name="Pathogen Informatics"/>
            <person name="Doyle S."/>
        </authorList>
    </citation>
    <scope>NUCLEOTIDE SEQUENCE [LARGE SCALE GENOMIC DNA]</scope>
    <source>
        <strain evidence="4 5">NCTC12858</strain>
    </source>
</reference>
<evidence type="ECO:0000256" key="1">
    <source>
        <dbReference type="SAM" id="SignalP"/>
    </source>
</evidence>
<sequence>MIDKPVGLLLLLSLLLSCVTGHSGSGHSNNPSAPNTLRVASAKDTALLCGAERMELLLPLIKGKRVALFVNQTSVVGSERRHLVDTLLSQGVHLSKIFVPEHGFRGTDDAGAKVAHERDPKTGLYITSLYSSRKKPSPKDLADVDVIVFDMQDVGARFYTYISSMHYAMEAAAEEGKEIVVCDRPNPNDYVDGPLLESDCRSFVGMHPIPVLHGLTMGELAIMINSEGWLQSGKKCRLTVIPLSGWEHGQPYQLPVSPSPNLKTDAAVRLYPSLCFFEATIMSVGRGTDRPFEVLGYPDKRFGSYRFVPHPMQGASKPLYSGRACYGVDLSAQGESNAADSLSPLFDRGLSLAPLIHYYRLARKHGLKLINRRRTFELLAGNKHLSQQLESGLREEAIRATWQEDLSLYRKLRNRYLLYPDNR</sequence>
<evidence type="ECO:0000313" key="4">
    <source>
        <dbReference type="EMBL" id="SQH72229.1"/>
    </source>
</evidence>
<dbReference type="Pfam" id="PF07075">
    <property type="entry name" value="NamZ_N"/>
    <property type="match status" value="1"/>
</dbReference>
<dbReference type="PANTHER" id="PTHR42915">
    <property type="entry name" value="HYPOTHETICAL 460 KDA PROTEIN IN FEUA-SIGW INTERGENIC REGION [PRECURSOR]"/>
    <property type="match status" value="1"/>
</dbReference>
<feature type="chain" id="PRO_5015867852" evidence="1">
    <location>
        <begin position="24"/>
        <end position="423"/>
    </location>
</feature>
<dbReference type="Gene3D" id="3.40.50.12170">
    <property type="entry name" value="Uncharacterised protein PF07075, DUF1343"/>
    <property type="match status" value="1"/>
</dbReference>
<proteinExistence type="predicted"/>
<keyword evidence="1" id="KW-0732">Signal</keyword>
<feature type="domain" description="Peptidoglycan beta-N-acetylmuramidase NamZ C-terminal" evidence="3">
    <location>
        <begin position="270"/>
        <end position="419"/>
    </location>
</feature>
<dbReference type="Gene3D" id="3.90.1150.140">
    <property type="match status" value="1"/>
</dbReference>
<accession>A0A2X4PUJ8</accession>
<dbReference type="PROSITE" id="PS51257">
    <property type="entry name" value="PROKAR_LIPOPROTEIN"/>
    <property type="match status" value="1"/>
</dbReference>
<dbReference type="PIRSF" id="PIRSF016719">
    <property type="entry name" value="UCP016719"/>
    <property type="match status" value="1"/>
</dbReference>